<feature type="binding site" evidence="8">
    <location>
        <position position="493"/>
    </location>
    <ligand>
        <name>Mg(2+)</name>
        <dbReference type="ChEBI" id="CHEBI:18420"/>
    </ligand>
</feature>
<keyword evidence="5 8" id="KW-0479">Metal-binding</keyword>
<dbReference type="PANTHER" id="PTHR11252:SF0">
    <property type="entry name" value="POLYRIBONUCLEOTIDE NUCLEOTIDYLTRANSFERASE 1, MITOCHONDRIAL"/>
    <property type="match status" value="1"/>
</dbReference>
<dbReference type="SUPFAM" id="SSF54791">
    <property type="entry name" value="Eukaryotic type KH-domain (KH-domain type I)"/>
    <property type="match status" value="1"/>
</dbReference>
<dbReference type="InterPro" id="IPR036612">
    <property type="entry name" value="KH_dom_type_1_sf"/>
</dbReference>
<dbReference type="InterPro" id="IPR027408">
    <property type="entry name" value="PNPase/RNase_PH_dom_sf"/>
</dbReference>
<dbReference type="CDD" id="cd11364">
    <property type="entry name" value="RNase_PH_PNPase_2"/>
    <property type="match status" value="1"/>
</dbReference>
<dbReference type="NCBIfam" id="NF008805">
    <property type="entry name" value="PRK11824.1"/>
    <property type="match status" value="1"/>
</dbReference>
<dbReference type="Gene3D" id="3.30.230.70">
    <property type="entry name" value="GHMP Kinase, N-terminal domain"/>
    <property type="match status" value="2"/>
</dbReference>
<dbReference type="EMBL" id="PFGC01000063">
    <property type="protein sequence ID" value="PIW36305.1"/>
    <property type="molecule type" value="Genomic_DNA"/>
</dbReference>
<dbReference type="GO" id="GO:0004654">
    <property type="term" value="F:polyribonucleotide nucleotidyltransferase activity"/>
    <property type="evidence" value="ECO:0007669"/>
    <property type="project" value="UniProtKB-UniRule"/>
</dbReference>
<proteinExistence type="inferred from homology"/>
<dbReference type="GO" id="GO:0000175">
    <property type="term" value="F:3'-5'-RNA exonuclease activity"/>
    <property type="evidence" value="ECO:0007669"/>
    <property type="project" value="TreeGrafter"/>
</dbReference>
<comment type="caution">
    <text evidence="11">The sequence shown here is derived from an EMBL/GenBank/DDBJ whole genome shotgun (WGS) entry which is preliminary data.</text>
</comment>
<dbReference type="PIRSF" id="PIRSF005499">
    <property type="entry name" value="PNPase"/>
    <property type="match status" value="1"/>
</dbReference>
<dbReference type="SMART" id="SM00316">
    <property type="entry name" value="S1"/>
    <property type="match status" value="1"/>
</dbReference>
<comment type="cofactor">
    <cofactor evidence="8">
        <name>Mg(2+)</name>
        <dbReference type="ChEBI" id="CHEBI:18420"/>
    </cofactor>
</comment>
<evidence type="ECO:0000256" key="9">
    <source>
        <dbReference type="SAM" id="MobiDB-lite"/>
    </source>
</evidence>
<evidence type="ECO:0000256" key="8">
    <source>
        <dbReference type="HAMAP-Rule" id="MF_01595"/>
    </source>
</evidence>
<evidence type="ECO:0000259" key="10">
    <source>
        <dbReference type="PROSITE" id="PS50126"/>
    </source>
</evidence>
<dbReference type="InterPro" id="IPR012162">
    <property type="entry name" value="PNPase"/>
</dbReference>
<dbReference type="AlphaFoldDB" id="A0A2M7H244"/>
<dbReference type="SUPFAM" id="SSF55666">
    <property type="entry name" value="Ribonuclease PH domain 2-like"/>
    <property type="match status" value="2"/>
</dbReference>
<dbReference type="Pfam" id="PF00575">
    <property type="entry name" value="S1"/>
    <property type="match status" value="1"/>
</dbReference>
<protein>
    <recommendedName>
        <fullName evidence="8">Polyribonucleotide nucleotidyltransferase</fullName>
        <ecNumber evidence="8">2.7.7.8</ecNumber>
    </recommendedName>
    <alternativeName>
        <fullName evidence="8">Polynucleotide phosphorylase</fullName>
        <shortName evidence="8">PNPase</shortName>
    </alternativeName>
</protein>
<dbReference type="PROSITE" id="PS50126">
    <property type="entry name" value="S1"/>
    <property type="match status" value="1"/>
</dbReference>
<sequence length="768" mass="83718">MHNPESFSMEWGGRTLTIETGKLAGLANGAARVQYGETVVLSTITLSRHIRDGLDYFPLMVDYEEKLYAAGKIKGSRFVKREGRPTDLAILNARIVDRTLRPLFDHRMRNDLQIVSTVLSVDQENDPSFISLIAASAAVAISDIPAAGPAVGLTVARVDGAFILNPTPDQKLAADLYMFAGVRDGKIVMLEAEGKQATEDAVLGGIEFALENGKTVIDLINDVQAKVGKEKIKIEFPEPSAEVKSMQEAVSAKVRPFIEKNIDSLFGIKGKQERMDKEDAFQKQLADMFESDDEKSFARSIYEEMYEESFRTLMLEKDIRVDGRGLTELRGLYAEVDELPRTHGSAVFQRGETQVLSVVTLGGPGDAQIIDGLEPEYKKRYLHHYNFPAFSVGEVKPLRGPSRRDIGHGFLAEKALESMIPAKEDFPYTIRVVSEVLMSNGSSSQASACASSMALMAAGVPIIAPVAGIAMGLVMTEDQSKYKVLTDIQGIEDHSGDMDFKIAGTKNGVTAIQLDIKLDGISVDICRDTLAQAKQARLEILDVMLKAIPETRAEMSPYAPRIETIQIDPEKIGDVIGSGGKIINGIIEETNVQIDIEDDGNVFITAVDMDGMARAKKMIEDIVRDIEVGEIYEGHVLKIVTDRTKGSEIGAVIDLGGGRDGMIHISNVCHGRINKISDVLEMDDLVKVKVIEVDSERGRIGLSRKDLIEPGTPDPKCEAATQAGGGSDFQDRGPRGPRPPRPDFDRGPRPAGPSASRVSPPGRFAKHD</sequence>
<dbReference type="CDD" id="cd02393">
    <property type="entry name" value="KH-I_PNPase"/>
    <property type="match status" value="1"/>
</dbReference>
<dbReference type="EC" id="2.7.7.8" evidence="8"/>
<dbReference type="InterPro" id="IPR004087">
    <property type="entry name" value="KH_dom"/>
</dbReference>
<evidence type="ECO:0000256" key="4">
    <source>
        <dbReference type="ARBA" id="ARBA00022695"/>
    </source>
</evidence>
<name>A0A2M7H244_9BACT</name>
<evidence type="ECO:0000256" key="7">
    <source>
        <dbReference type="ARBA" id="ARBA00022884"/>
    </source>
</evidence>
<comment type="catalytic activity">
    <reaction evidence="8">
        <text>RNA(n+1) + phosphate = RNA(n) + a ribonucleoside 5'-diphosphate</text>
        <dbReference type="Rhea" id="RHEA:22096"/>
        <dbReference type="Rhea" id="RHEA-COMP:14527"/>
        <dbReference type="Rhea" id="RHEA-COMP:17342"/>
        <dbReference type="ChEBI" id="CHEBI:43474"/>
        <dbReference type="ChEBI" id="CHEBI:57930"/>
        <dbReference type="ChEBI" id="CHEBI:140395"/>
        <dbReference type="EC" id="2.7.7.8"/>
    </reaction>
</comment>
<dbReference type="Pfam" id="PF03726">
    <property type="entry name" value="PNPase"/>
    <property type="match status" value="1"/>
</dbReference>
<keyword evidence="3 8" id="KW-0808">Transferase</keyword>
<dbReference type="SUPFAM" id="SSF50249">
    <property type="entry name" value="Nucleic acid-binding proteins"/>
    <property type="match status" value="1"/>
</dbReference>
<comment type="function">
    <text evidence="8">Involved in mRNA degradation. Catalyzes the phosphorolysis of single-stranded polyribonucleotides processively in the 3'- to 5'-direction.</text>
</comment>
<evidence type="ECO:0000256" key="1">
    <source>
        <dbReference type="ARBA" id="ARBA00007404"/>
    </source>
</evidence>
<evidence type="ECO:0000256" key="2">
    <source>
        <dbReference type="ARBA" id="ARBA00022490"/>
    </source>
</evidence>
<dbReference type="PROSITE" id="PS50084">
    <property type="entry name" value="KH_TYPE_1"/>
    <property type="match status" value="1"/>
</dbReference>
<dbReference type="InterPro" id="IPR003029">
    <property type="entry name" value="S1_domain"/>
</dbReference>
<dbReference type="HAMAP" id="MF_01595">
    <property type="entry name" value="PNPase"/>
    <property type="match status" value="1"/>
</dbReference>
<dbReference type="SUPFAM" id="SSF54211">
    <property type="entry name" value="Ribosomal protein S5 domain 2-like"/>
    <property type="match status" value="2"/>
</dbReference>
<dbReference type="InterPro" id="IPR015848">
    <property type="entry name" value="PNPase_PH_RNA-bd_bac/org-type"/>
</dbReference>
<dbReference type="GO" id="GO:0006396">
    <property type="term" value="P:RNA processing"/>
    <property type="evidence" value="ECO:0007669"/>
    <property type="project" value="InterPro"/>
</dbReference>
<dbReference type="GO" id="GO:0000287">
    <property type="term" value="F:magnesium ion binding"/>
    <property type="evidence" value="ECO:0007669"/>
    <property type="project" value="UniProtKB-UniRule"/>
</dbReference>
<dbReference type="NCBIfam" id="TIGR03591">
    <property type="entry name" value="polynuc_phos"/>
    <property type="match status" value="1"/>
</dbReference>
<dbReference type="FunFam" id="3.30.230.70:FF:000002">
    <property type="entry name" value="Polyribonucleotide nucleotidyltransferase"/>
    <property type="match status" value="1"/>
</dbReference>
<dbReference type="PANTHER" id="PTHR11252">
    <property type="entry name" value="POLYRIBONUCLEOTIDE NUCLEOTIDYLTRANSFERASE"/>
    <property type="match status" value="1"/>
</dbReference>
<keyword evidence="4 8" id="KW-0548">Nucleotidyltransferase</keyword>
<evidence type="ECO:0000256" key="6">
    <source>
        <dbReference type="ARBA" id="ARBA00022842"/>
    </source>
</evidence>
<dbReference type="Pfam" id="PF01138">
    <property type="entry name" value="RNase_PH"/>
    <property type="match status" value="2"/>
</dbReference>
<evidence type="ECO:0000256" key="5">
    <source>
        <dbReference type="ARBA" id="ARBA00022723"/>
    </source>
</evidence>
<keyword evidence="6 8" id="KW-0460">Magnesium</keyword>
<reference evidence="11 12" key="1">
    <citation type="submission" date="2017-09" db="EMBL/GenBank/DDBJ databases">
        <title>Depth-based differentiation of microbial function through sediment-hosted aquifers and enrichment of novel symbionts in the deep terrestrial subsurface.</title>
        <authorList>
            <person name="Probst A.J."/>
            <person name="Ladd B."/>
            <person name="Jarett J.K."/>
            <person name="Geller-Mcgrath D.E."/>
            <person name="Sieber C.M."/>
            <person name="Emerson J.B."/>
            <person name="Anantharaman K."/>
            <person name="Thomas B.C."/>
            <person name="Malmstrom R."/>
            <person name="Stieglmeier M."/>
            <person name="Klingl A."/>
            <person name="Woyke T."/>
            <person name="Ryan C.M."/>
            <person name="Banfield J.F."/>
        </authorList>
    </citation>
    <scope>NUCLEOTIDE SEQUENCE [LARGE SCALE GENOMIC DNA]</scope>
    <source>
        <strain evidence="11">CG15_BIG_FIL_POST_REV_8_21_14_020_45_12</strain>
    </source>
</reference>
<evidence type="ECO:0000256" key="3">
    <source>
        <dbReference type="ARBA" id="ARBA00022679"/>
    </source>
</evidence>
<comment type="subcellular location">
    <subcellularLocation>
        <location evidence="8">Cytoplasm</location>
    </subcellularLocation>
</comment>
<dbReference type="GO" id="GO:0006402">
    <property type="term" value="P:mRNA catabolic process"/>
    <property type="evidence" value="ECO:0007669"/>
    <property type="project" value="UniProtKB-UniRule"/>
</dbReference>
<feature type="compositionally biased region" description="Basic and acidic residues" evidence="9">
    <location>
        <begin position="729"/>
        <end position="748"/>
    </location>
</feature>
<evidence type="ECO:0000313" key="12">
    <source>
        <dbReference type="Proteomes" id="UP000230292"/>
    </source>
</evidence>
<dbReference type="Pfam" id="PF03725">
    <property type="entry name" value="RNase_PH_C"/>
    <property type="match status" value="1"/>
</dbReference>
<dbReference type="Proteomes" id="UP000230292">
    <property type="component" value="Unassembled WGS sequence"/>
</dbReference>
<accession>A0A2M7H244</accession>
<gene>
    <name evidence="8" type="primary">pnp</name>
    <name evidence="11" type="ORF">COW24_06145</name>
</gene>
<dbReference type="InterPro" id="IPR020568">
    <property type="entry name" value="Ribosomal_Su5_D2-typ_SF"/>
</dbReference>
<feature type="domain" description="S1 motif" evidence="10">
    <location>
        <begin position="629"/>
        <end position="705"/>
    </location>
</feature>
<comment type="similarity">
    <text evidence="1 8">Belongs to the polyribonucleotide nucleotidyltransferase family.</text>
</comment>
<dbReference type="FunFam" id="3.30.230.70:FF:000001">
    <property type="entry name" value="Polyribonucleotide nucleotidyltransferase"/>
    <property type="match status" value="1"/>
</dbReference>
<evidence type="ECO:0000313" key="11">
    <source>
        <dbReference type="EMBL" id="PIW36305.1"/>
    </source>
</evidence>
<dbReference type="InterPro" id="IPR012340">
    <property type="entry name" value="NA-bd_OB-fold"/>
</dbReference>
<dbReference type="GO" id="GO:0003723">
    <property type="term" value="F:RNA binding"/>
    <property type="evidence" value="ECO:0007669"/>
    <property type="project" value="UniProtKB-UniRule"/>
</dbReference>
<dbReference type="SMART" id="SM00322">
    <property type="entry name" value="KH"/>
    <property type="match status" value="1"/>
</dbReference>
<keyword evidence="7 8" id="KW-0694">RNA-binding</keyword>
<feature type="binding site" evidence="8">
    <location>
        <position position="499"/>
    </location>
    <ligand>
        <name>Mg(2+)</name>
        <dbReference type="ChEBI" id="CHEBI:18420"/>
    </ligand>
</feature>
<dbReference type="Gene3D" id="3.30.1370.10">
    <property type="entry name" value="K Homology domain, type 1"/>
    <property type="match status" value="1"/>
</dbReference>
<organism evidence="11 12">
    <name type="scientific">Candidatus Kerfeldbacteria bacterium CG15_BIG_FIL_POST_REV_8_21_14_020_45_12</name>
    <dbReference type="NCBI Taxonomy" id="2014247"/>
    <lineage>
        <taxon>Bacteria</taxon>
        <taxon>Candidatus Kerfeldiibacteriota</taxon>
    </lineage>
</organism>
<dbReference type="Gene3D" id="2.40.50.140">
    <property type="entry name" value="Nucleic acid-binding proteins"/>
    <property type="match status" value="1"/>
</dbReference>
<keyword evidence="2 8" id="KW-0963">Cytoplasm</keyword>
<dbReference type="InterPro" id="IPR036345">
    <property type="entry name" value="ExoRNase_PH_dom2_sf"/>
</dbReference>
<dbReference type="Pfam" id="PF00013">
    <property type="entry name" value="KH_1"/>
    <property type="match status" value="1"/>
</dbReference>
<dbReference type="FunFam" id="3.30.1370.10:FF:000001">
    <property type="entry name" value="Polyribonucleotide nucleotidyltransferase"/>
    <property type="match status" value="1"/>
</dbReference>
<dbReference type="InterPro" id="IPR001247">
    <property type="entry name" value="ExoRNase_PH_dom1"/>
</dbReference>
<dbReference type="InterPro" id="IPR015847">
    <property type="entry name" value="ExoRNase_PH_dom2"/>
</dbReference>
<feature type="region of interest" description="Disordered" evidence="9">
    <location>
        <begin position="704"/>
        <end position="768"/>
    </location>
</feature>
<dbReference type="GO" id="GO:0005829">
    <property type="term" value="C:cytosol"/>
    <property type="evidence" value="ECO:0007669"/>
    <property type="project" value="TreeGrafter"/>
</dbReference>
<dbReference type="InterPro" id="IPR004088">
    <property type="entry name" value="KH_dom_type_1"/>
</dbReference>